<accession>Q7URZ6</accession>
<dbReference type="HOGENOM" id="CLU_3275763_0_0_0"/>
<dbReference type="STRING" id="243090.RB5362"/>
<keyword evidence="2" id="KW-1185">Reference proteome</keyword>
<evidence type="ECO:0000313" key="1">
    <source>
        <dbReference type="EMBL" id="CAD74189.1"/>
    </source>
</evidence>
<dbReference type="AlphaFoldDB" id="Q7URZ6"/>
<proteinExistence type="predicted"/>
<organism evidence="1 2">
    <name type="scientific">Rhodopirellula baltica (strain DSM 10527 / NCIMB 13988 / SH1)</name>
    <dbReference type="NCBI Taxonomy" id="243090"/>
    <lineage>
        <taxon>Bacteria</taxon>
        <taxon>Pseudomonadati</taxon>
        <taxon>Planctomycetota</taxon>
        <taxon>Planctomycetia</taxon>
        <taxon>Pirellulales</taxon>
        <taxon>Pirellulaceae</taxon>
        <taxon>Rhodopirellula</taxon>
    </lineage>
</organism>
<dbReference type="EMBL" id="BX294142">
    <property type="protein sequence ID" value="CAD74189.1"/>
    <property type="molecule type" value="Genomic_DNA"/>
</dbReference>
<dbReference type="EnsemblBacteria" id="CAD74189">
    <property type="protein sequence ID" value="CAD74189"/>
    <property type="gene ID" value="RB5362"/>
</dbReference>
<evidence type="ECO:0000313" key="2">
    <source>
        <dbReference type="Proteomes" id="UP000001025"/>
    </source>
</evidence>
<protein>
    <submittedName>
        <fullName evidence="1">Uncharacterized protein</fullName>
    </submittedName>
</protein>
<dbReference type="InParanoid" id="Q7URZ6"/>
<dbReference type="Proteomes" id="UP000001025">
    <property type="component" value="Chromosome"/>
</dbReference>
<gene>
    <name evidence="1" type="ordered locus">RB5362</name>
</gene>
<dbReference type="KEGG" id="rba:RB5362"/>
<sequence>MQPTPTSMLPIDVGINHRTTRRNHLALNCFNATPAVAATFS</sequence>
<reference evidence="1 2" key="1">
    <citation type="journal article" date="2003" name="Proc. Natl. Acad. Sci. U.S.A.">
        <title>Complete genome sequence of the marine planctomycete Pirellula sp. strain 1.</title>
        <authorList>
            <person name="Gloeckner F.O."/>
            <person name="Kube M."/>
            <person name="Bauer M."/>
            <person name="Teeling H."/>
            <person name="Lombardot T."/>
            <person name="Ludwig W."/>
            <person name="Gade D."/>
            <person name="Beck A."/>
            <person name="Borzym K."/>
            <person name="Heitmann K."/>
            <person name="Rabus R."/>
            <person name="Schlesner H."/>
            <person name="Amann R."/>
            <person name="Reinhardt R."/>
        </authorList>
    </citation>
    <scope>NUCLEOTIDE SEQUENCE [LARGE SCALE GENOMIC DNA]</scope>
    <source>
        <strain evidence="2">DSM 10527 / NCIMB 13988 / SH1</strain>
    </source>
</reference>
<name>Q7URZ6_RHOBA</name>